<dbReference type="InterPro" id="IPR006101">
    <property type="entry name" value="Glyco_hydro_2"/>
</dbReference>
<keyword evidence="2" id="KW-0378">Hydrolase</keyword>
<evidence type="ECO:0000256" key="3">
    <source>
        <dbReference type="ARBA" id="ARBA00023295"/>
    </source>
</evidence>
<dbReference type="PRINTS" id="PR00132">
    <property type="entry name" value="GLHYDRLASE2"/>
</dbReference>
<evidence type="ECO:0000313" key="5">
    <source>
        <dbReference type="EMBL" id="MBD8038974.1"/>
    </source>
</evidence>
<dbReference type="InterPro" id="IPR008979">
    <property type="entry name" value="Galactose-bd-like_sf"/>
</dbReference>
<feature type="domain" description="F5/8 type C" evidence="4">
    <location>
        <begin position="718"/>
        <end position="862"/>
    </location>
</feature>
<dbReference type="InterPro" id="IPR013783">
    <property type="entry name" value="Ig-like_fold"/>
</dbReference>
<evidence type="ECO:0000256" key="2">
    <source>
        <dbReference type="ARBA" id="ARBA00022801"/>
    </source>
</evidence>
<reference evidence="5 6" key="1">
    <citation type="submission" date="2020-08" db="EMBL/GenBank/DDBJ databases">
        <title>A Genomic Blueprint of the Chicken Gut Microbiome.</title>
        <authorList>
            <person name="Gilroy R."/>
            <person name="Ravi A."/>
            <person name="Getino M."/>
            <person name="Pursley I."/>
            <person name="Horton D.L."/>
            <person name="Alikhan N.-F."/>
            <person name="Baker D."/>
            <person name="Gharbi K."/>
            <person name="Hall N."/>
            <person name="Watson M."/>
            <person name="Adriaenssens E.M."/>
            <person name="Foster-Nyarko E."/>
            <person name="Jarju S."/>
            <person name="Secka A."/>
            <person name="Antonio M."/>
            <person name="Oren A."/>
            <person name="Chaudhuri R."/>
            <person name="La Ragione R.M."/>
            <person name="Hildebrand F."/>
            <person name="Pallen M.J."/>
        </authorList>
    </citation>
    <scope>NUCLEOTIDE SEQUENCE [LARGE SCALE GENOMIC DNA]</scope>
    <source>
        <strain evidence="5 6">Sa1CVN1</strain>
    </source>
</reference>
<accession>A0ABR8Y451</accession>
<proteinExistence type="inferred from homology"/>
<evidence type="ECO:0000259" key="4">
    <source>
        <dbReference type="PROSITE" id="PS50022"/>
    </source>
</evidence>
<dbReference type="Pfam" id="PF02836">
    <property type="entry name" value="Glyco_hydro_2_C"/>
    <property type="match status" value="1"/>
</dbReference>
<dbReference type="PROSITE" id="PS50022">
    <property type="entry name" value="FA58C_3"/>
    <property type="match status" value="1"/>
</dbReference>
<dbReference type="RefSeq" id="WP_087395467.1">
    <property type="nucleotide sequence ID" value="NZ_JACSPP010000001.1"/>
</dbReference>
<comment type="caution">
    <text evidence="5">The sequence shown here is derived from an EMBL/GenBank/DDBJ whole genome shotgun (WGS) entry which is preliminary data.</text>
</comment>
<dbReference type="InterPro" id="IPR006103">
    <property type="entry name" value="Glyco_hydro_2_cat"/>
</dbReference>
<evidence type="ECO:0000313" key="6">
    <source>
        <dbReference type="Proteomes" id="UP000620874"/>
    </source>
</evidence>
<sequence length="864" mass="97982">MFTMRHCLWAINFWVLFCFCSVGYAYSPREVINLNREWKYMQGDLQGAEKTDYDDNNWETIGIPHSFSIPYFMSKDFYTGYGWYRKRVFFTERNLSGKIFLEFDGVFQEAEIFLNGKFIDRHCGGYTGFSVDITDAAQKGDNVLAIRVNNLWQPTVAPRGGEHVFSGGIYRNVRLVLKSSTYIGWYGTFVTTSGLDVSNGKYGIVDISTEICHSEPETGNFRLVSNILSSEGRIIASAQKIIQLKGNTNQVVKQQTERIEHPFLWHPSHPVLYKLESLLFKGDELIDREETSFGFRWFEWTKDHGFFLNGKHLYFKGINVHQDQAGWGDAVTDAAARRDVALVKQAGFDMIRGSHYPHSPAFSKACDEEGVLFWSEAPFWATAGEKKDGYWTASAYPVRQEDCKEFEENVLQQLEEMIRIHRNHPSIIAWSMCNEPFFTAPETMHGIRKLLERMVARTHQLDPTRPAAIGGAQRPLGTERIDLIGDIVGYNGDGSTILDFQQPPIPNMVTEYGSTTSDRPGEYIPGWGDLQKNDAWKGVEWRSGQAIWCGFDHGSIFGEEMGKMGIVDYFRIPKRSWYWYRNAYANIAPPIWSVSGIPARLRLEASQYTGIRADGTDDVQLTVTVLDETGRELSNSPAVRLTLLSGPGEFPTGSSILFEADSDIRIMDGKAAIAFRSYYAGESVIEATSPGLEPARVKLTFSGAPVYQEGETPQVKNRPYIPFALQKQHKMQSFGLNNPAFGSSAAQGHATGYAADGKLDTWWEPENSDRKVYWTLDTERFLMLDEVCVRFAGAAPYQYKIEVSENNKDWIVVSDKTGNHVPLDSDLIKSDRQVKMHYLRISFPHSERYVTPKLAEVEVRGQLY</sequence>
<dbReference type="Gene3D" id="2.60.120.260">
    <property type="entry name" value="Galactose-binding domain-like"/>
    <property type="match status" value="2"/>
</dbReference>
<dbReference type="InterPro" id="IPR006102">
    <property type="entry name" value="Ig-like_GH2"/>
</dbReference>
<dbReference type="PANTHER" id="PTHR42732">
    <property type="entry name" value="BETA-GALACTOSIDASE"/>
    <property type="match status" value="1"/>
</dbReference>
<dbReference type="Pfam" id="PF02837">
    <property type="entry name" value="Glyco_hydro_2_N"/>
    <property type="match status" value="1"/>
</dbReference>
<comment type="similarity">
    <text evidence="1">Belongs to the glycosyl hydrolase 2 family.</text>
</comment>
<dbReference type="Pfam" id="PF00754">
    <property type="entry name" value="F5_F8_type_C"/>
    <property type="match status" value="1"/>
</dbReference>
<evidence type="ECO:0000256" key="1">
    <source>
        <dbReference type="ARBA" id="ARBA00007401"/>
    </source>
</evidence>
<dbReference type="SUPFAM" id="SSF49785">
    <property type="entry name" value="Galactose-binding domain-like"/>
    <property type="match status" value="2"/>
</dbReference>
<dbReference type="Pfam" id="PF00703">
    <property type="entry name" value="Glyco_hydro_2"/>
    <property type="match status" value="1"/>
</dbReference>
<gene>
    <name evidence="5" type="ORF">H9625_00670</name>
</gene>
<dbReference type="InterPro" id="IPR051913">
    <property type="entry name" value="GH2_Domain-Containing"/>
</dbReference>
<dbReference type="PANTHER" id="PTHR42732:SF1">
    <property type="entry name" value="BETA-MANNOSIDASE"/>
    <property type="match status" value="1"/>
</dbReference>
<dbReference type="InterPro" id="IPR036156">
    <property type="entry name" value="Beta-gal/glucu_dom_sf"/>
</dbReference>
<protein>
    <submittedName>
        <fullName evidence="5">Discoidin domain-containing protein</fullName>
    </submittedName>
</protein>
<dbReference type="InterPro" id="IPR006104">
    <property type="entry name" value="Glyco_hydro_2_N"/>
</dbReference>
<keyword evidence="3" id="KW-0326">Glycosidase</keyword>
<keyword evidence="6" id="KW-1185">Reference proteome</keyword>
<dbReference type="SUPFAM" id="SSF49373">
    <property type="entry name" value="Invasin/intimin cell-adhesion fragments"/>
    <property type="match status" value="1"/>
</dbReference>
<dbReference type="SUPFAM" id="SSF51445">
    <property type="entry name" value="(Trans)glycosidases"/>
    <property type="match status" value="1"/>
</dbReference>
<dbReference type="InterPro" id="IPR008964">
    <property type="entry name" value="Invasin/intimin_cell_adhesion"/>
</dbReference>
<dbReference type="Proteomes" id="UP000620874">
    <property type="component" value="Unassembled WGS sequence"/>
</dbReference>
<organism evidence="5 6">
    <name type="scientific">Phocaeicola intestinalis</name>
    <dbReference type="NCBI Taxonomy" id="2762212"/>
    <lineage>
        <taxon>Bacteria</taxon>
        <taxon>Pseudomonadati</taxon>
        <taxon>Bacteroidota</taxon>
        <taxon>Bacteroidia</taxon>
        <taxon>Bacteroidales</taxon>
        <taxon>Bacteroidaceae</taxon>
        <taxon>Phocaeicola</taxon>
    </lineage>
</organism>
<dbReference type="InterPro" id="IPR000421">
    <property type="entry name" value="FA58C"/>
</dbReference>
<name>A0ABR8Y451_9BACT</name>
<dbReference type="Gene3D" id="3.20.20.80">
    <property type="entry name" value="Glycosidases"/>
    <property type="match status" value="1"/>
</dbReference>
<dbReference type="InterPro" id="IPR017853">
    <property type="entry name" value="GH"/>
</dbReference>
<dbReference type="Gene3D" id="2.60.40.10">
    <property type="entry name" value="Immunoglobulins"/>
    <property type="match status" value="2"/>
</dbReference>
<dbReference type="EMBL" id="JACSPP010000001">
    <property type="protein sequence ID" value="MBD8038974.1"/>
    <property type="molecule type" value="Genomic_DNA"/>
</dbReference>
<dbReference type="SUPFAM" id="SSF49303">
    <property type="entry name" value="beta-Galactosidase/glucuronidase domain"/>
    <property type="match status" value="1"/>
</dbReference>